<name>A0A7Y9YB82_9ACTN</name>
<evidence type="ECO:0000313" key="4">
    <source>
        <dbReference type="EMBL" id="NYI08976.1"/>
    </source>
</evidence>
<evidence type="ECO:0000259" key="3">
    <source>
        <dbReference type="Pfam" id="PF13472"/>
    </source>
</evidence>
<accession>A0A7Y9YB82</accession>
<keyword evidence="2" id="KW-0812">Transmembrane</keyword>
<dbReference type="Gene3D" id="3.40.50.1110">
    <property type="entry name" value="SGNH hydrolase"/>
    <property type="match status" value="1"/>
</dbReference>
<organism evidence="4 5">
    <name type="scientific">Nocardioides marinus</name>
    <dbReference type="NCBI Taxonomy" id="374514"/>
    <lineage>
        <taxon>Bacteria</taxon>
        <taxon>Bacillati</taxon>
        <taxon>Actinomycetota</taxon>
        <taxon>Actinomycetes</taxon>
        <taxon>Propionibacteriales</taxon>
        <taxon>Nocardioidaceae</taxon>
        <taxon>Nocardioides</taxon>
    </lineage>
</organism>
<dbReference type="EC" id="3.1.1.5" evidence="4"/>
<keyword evidence="5" id="KW-1185">Reference proteome</keyword>
<dbReference type="SUPFAM" id="SSF52266">
    <property type="entry name" value="SGNH hydrolase"/>
    <property type="match status" value="1"/>
</dbReference>
<evidence type="ECO:0000313" key="5">
    <source>
        <dbReference type="Proteomes" id="UP000537326"/>
    </source>
</evidence>
<dbReference type="InterPro" id="IPR013830">
    <property type="entry name" value="SGNH_hydro"/>
</dbReference>
<reference evidence="4 5" key="1">
    <citation type="submission" date="2020-07" db="EMBL/GenBank/DDBJ databases">
        <title>Sequencing the genomes of 1000 actinobacteria strains.</title>
        <authorList>
            <person name="Klenk H.-P."/>
        </authorList>
    </citation>
    <scope>NUCLEOTIDE SEQUENCE [LARGE SCALE GENOMIC DNA]</scope>
    <source>
        <strain evidence="4 5">DSM 18248</strain>
    </source>
</reference>
<dbReference type="RefSeq" id="WP_179530018.1">
    <property type="nucleotide sequence ID" value="NZ_BAAAPP010000002.1"/>
</dbReference>
<feature type="domain" description="SGNH hydrolase-type esterase" evidence="3">
    <location>
        <begin position="77"/>
        <end position="232"/>
    </location>
</feature>
<feature type="compositionally biased region" description="Basic and acidic residues" evidence="1">
    <location>
        <begin position="1"/>
        <end position="16"/>
    </location>
</feature>
<sequence>MAFRGVRDRRAPEPRHSVQRPPRRLAVVALAAVLVALSVVVVTGRATGSGPTRCETFSADSVARSGSVSGAGEDVLVIGDSWTAGLGLEDPTGSWPTRLPGRVHVAGFSGSGFSAGASGCGPQVSFAARARAALRPLPPGTPVVVAGGLNDWDMSAADIRAGFERLLGQLDGHPLTVVGPADAPARSAYVPRVEGLLERLCAEHGVRFVAVSDLALDYLPDLLHLTPAGHARFGDAVAARLSTAG</sequence>
<comment type="caution">
    <text evidence="4">The sequence shown here is derived from an EMBL/GenBank/DDBJ whole genome shotgun (WGS) entry which is preliminary data.</text>
</comment>
<dbReference type="InterPro" id="IPR036514">
    <property type="entry name" value="SGNH_hydro_sf"/>
</dbReference>
<proteinExistence type="predicted"/>
<dbReference type="Proteomes" id="UP000537326">
    <property type="component" value="Unassembled WGS sequence"/>
</dbReference>
<keyword evidence="4" id="KW-0378">Hydrolase</keyword>
<evidence type="ECO:0000256" key="2">
    <source>
        <dbReference type="SAM" id="Phobius"/>
    </source>
</evidence>
<dbReference type="Pfam" id="PF13472">
    <property type="entry name" value="Lipase_GDSL_2"/>
    <property type="match status" value="1"/>
</dbReference>
<dbReference type="GO" id="GO:0004622">
    <property type="term" value="F:phosphatidylcholine lysophospholipase activity"/>
    <property type="evidence" value="ECO:0007669"/>
    <property type="project" value="UniProtKB-EC"/>
</dbReference>
<dbReference type="EC" id="3.1.2.-" evidence="4"/>
<dbReference type="CDD" id="cd00229">
    <property type="entry name" value="SGNH_hydrolase"/>
    <property type="match status" value="1"/>
</dbReference>
<dbReference type="AlphaFoldDB" id="A0A7Y9YB82"/>
<feature type="region of interest" description="Disordered" evidence="1">
    <location>
        <begin position="1"/>
        <end position="20"/>
    </location>
</feature>
<dbReference type="EMBL" id="JACBZI010000001">
    <property type="protein sequence ID" value="NYI08976.1"/>
    <property type="molecule type" value="Genomic_DNA"/>
</dbReference>
<evidence type="ECO:0000256" key="1">
    <source>
        <dbReference type="SAM" id="MobiDB-lite"/>
    </source>
</evidence>
<gene>
    <name evidence="4" type="ORF">BKA05_000491</name>
</gene>
<keyword evidence="2" id="KW-1133">Transmembrane helix</keyword>
<feature type="transmembrane region" description="Helical" evidence="2">
    <location>
        <begin position="25"/>
        <end position="44"/>
    </location>
</feature>
<keyword evidence="2" id="KW-0472">Membrane</keyword>
<protein>
    <submittedName>
        <fullName evidence="4">Acyl-CoA thioesterase-1</fullName>
        <ecNumber evidence="4">3.1.1.5</ecNumber>
        <ecNumber evidence="4">3.1.2.-</ecNumber>
    </submittedName>
</protein>